<feature type="domain" description="Xylulose 5-phosphate/Fructose 6-phosphate phosphoketolase N-terminal" evidence="6">
    <location>
        <begin position="8"/>
        <end position="365"/>
    </location>
</feature>
<evidence type="ECO:0000259" key="5">
    <source>
        <dbReference type="Pfam" id="PF09363"/>
    </source>
</evidence>
<comment type="similarity">
    <text evidence="2">Belongs to the XFP family.</text>
</comment>
<evidence type="ECO:0000256" key="2">
    <source>
        <dbReference type="ARBA" id="ARBA00005623"/>
    </source>
</evidence>
<dbReference type="PIRSF" id="PIRSF017245">
    <property type="entry name" value="Phosphoketolase"/>
    <property type="match status" value="1"/>
</dbReference>
<dbReference type="GO" id="GO:0005975">
    <property type="term" value="P:carbohydrate metabolic process"/>
    <property type="evidence" value="ECO:0007669"/>
    <property type="project" value="InterPro"/>
</dbReference>
<name>A0A1F5PY81_9BACT</name>
<dbReference type="Gene3D" id="3.40.50.970">
    <property type="match status" value="2"/>
</dbReference>
<dbReference type="Proteomes" id="UP000177281">
    <property type="component" value="Unassembled WGS sequence"/>
</dbReference>
<evidence type="ECO:0000313" key="8">
    <source>
        <dbReference type="Proteomes" id="UP000177281"/>
    </source>
</evidence>
<dbReference type="PANTHER" id="PTHR31273">
    <property type="entry name" value="PHOSPHOKETOLASE-RELATED"/>
    <property type="match status" value="1"/>
</dbReference>
<dbReference type="InterPro" id="IPR018970">
    <property type="entry name" value="Xul5P/Fru6P_PKetolase_N"/>
</dbReference>
<dbReference type="NCBIfam" id="NF003616">
    <property type="entry name" value="PRK05261.1-1"/>
    <property type="match status" value="1"/>
</dbReference>
<dbReference type="Pfam" id="PF09363">
    <property type="entry name" value="XFP_C"/>
    <property type="match status" value="1"/>
</dbReference>
<evidence type="ECO:0000259" key="6">
    <source>
        <dbReference type="Pfam" id="PF09364"/>
    </source>
</evidence>
<dbReference type="SUPFAM" id="SSF52922">
    <property type="entry name" value="TK C-terminal domain-like"/>
    <property type="match status" value="1"/>
</dbReference>
<proteinExistence type="inferred from homology"/>
<dbReference type="Gene3D" id="3.40.50.920">
    <property type="match status" value="1"/>
</dbReference>
<organism evidence="7 8">
    <name type="scientific">Candidatus Doudnabacteria bacterium RIFCSPLOWO2_01_FULL_44_21</name>
    <dbReference type="NCBI Taxonomy" id="1817841"/>
    <lineage>
        <taxon>Bacteria</taxon>
        <taxon>Candidatus Doudnaibacteriota</taxon>
    </lineage>
</organism>
<dbReference type="NCBIfam" id="NF003619">
    <property type="entry name" value="PRK05261.1-4"/>
    <property type="match status" value="1"/>
</dbReference>
<dbReference type="SUPFAM" id="SSF52518">
    <property type="entry name" value="Thiamin diphosphate-binding fold (THDP-binding)"/>
    <property type="match status" value="2"/>
</dbReference>
<reference evidence="7 8" key="1">
    <citation type="journal article" date="2016" name="Nat. Commun.">
        <title>Thousands of microbial genomes shed light on interconnected biogeochemical processes in an aquifer system.</title>
        <authorList>
            <person name="Anantharaman K."/>
            <person name="Brown C.T."/>
            <person name="Hug L.A."/>
            <person name="Sharon I."/>
            <person name="Castelle C.J."/>
            <person name="Probst A.J."/>
            <person name="Thomas B.C."/>
            <person name="Singh A."/>
            <person name="Wilkins M.J."/>
            <person name="Karaoz U."/>
            <person name="Brodie E.L."/>
            <person name="Williams K.H."/>
            <person name="Hubbard S.S."/>
            <person name="Banfield J.F."/>
        </authorList>
    </citation>
    <scope>NUCLEOTIDE SEQUENCE [LARGE SCALE GENOMIC DNA]</scope>
</reference>
<protein>
    <submittedName>
        <fullName evidence="7">Phosphoketolase</fullName>
    </submittedName>
</protein>
<dbReference type="PANTHER" id="PTHR31273:SF0">
    <property type="entry name" value="PHOSPHOKETOLASE-RELATED"/>
    <property type="match status" value="1"/>
</dbReference>
<dbReference type="Pfam" id="PF03894">
    <property type="entry name" value="XFP"/>
    <property type="match status" value="1"/>
</dbReference>
<evidence type="ECO:0000256" key="3">
    <source>
        <dbReference type="ARBA" id="ARBA00023052"/>
    </source>
</evidence>
<comment type="cofactor">
    <cofactor evidence="1">
        <name>thiamine diphosphate</name>
        <dbReference type="ChEBI" id="CHEBI:58937"/>
    </cofactor>
</comment>
<dbReference type="InterPro" id="IPR018969">
    <property type="entry name" value="Xul5P/Fru6P_PKetolase_C"/>
</dbReference>
<dbReference type="EMBL" id="MFFB01000007">
    <property type="protein sequence ID" value="OGE94879.1"/>
    <property type="molecule type" value="Genomic_DNA"/>
</dbReference>
<dbReference type="PROSITE" id="PS60003">
    <property type="entry name" value="PHOSPHOKETOLASE_2"/>
    <property type="match status" value="1"/>
</dbReference>
<dbReference type="PROSITE" id="PS60002">
    <property type="entry name" value="PHOSPHOKETOLASE_1"/>
    <property type="match status" value="1"/>
</dbReference>
<dbReference type="AlphaFoldDB" id="A0A1F5PY81"/>
<dbReference type="InterPro" id="IPR005593">
    <property type="entry name" value="Xul5P/Fru6P_PKetolase"/>
</dbReference>
<sequence>MKSDETQTKTDLGAIKQYVRAANYLTVAQIYLRSNFLLKQALNFDDIKLRLLGHWGTCPGINFVYAHLNYLIIKHRQEILFVLGPGHGFPGLQSNLFLEGTLAKYYPDAQITEAGIGYIVKNFSWPYGFPSHSSPGTPGVILEGGELGYSLATSYGAALDNPDLIVACLIGDGEAETGPTATAWHLNKFLDPIGSGAVLPILHLNGYKISGPTIYGRMSNEELTALFTGFGYQPYIVEGEDDQIYNSMLTTLENCYQKIKSIQSAVRAGGSLPVKFPMIILRTLKGWTGIQELKGQKIEGNFLAHQVVAQAAKTDPVELKALEQWLRSYKFEELFDPRLGFNEQIQTIIPPEELRMGNNKHAFGGEAVFQSLNLPKVEEFAEAVQYPGVIGSSSMRRTGAYLEKIFRLNDKTNNFRFFSPDETYSNKLDQIFAATKRVFTWPLKPWDKDLAHSGRVIEMLSEHSLQGLMQGYVLTGRHAVFASYEAFVQIIASMADQYTKFLGVAETVPWRGLFPSINYILTSSGWRQEHNGFSHQNPGFIDDMLQKPGCFINIYFPPDGNTTLVVLEQCLNSTRSLNVIVAGKTLEPRWLTVDQARQELKRGLMIWEFASDDQPDVVVSAVGDYLTKEALAAITIVKQETPQVKIRFINVLALSALGLGDMSCRVPFHDFEDFFTHDKPVIFNFHGYPQTLKQILFDYGNNKNRFSVHGYIEHGSTTTPFDMHVRNQTSRYHLAIEIFEKMGVNGVLKPAEAKQMQDKYRKKLTGHSAYILEYGVDPPEIENWTWQKNI</sequence>
<evidence type="ECO:0000256" key="4">
    <source>
        <dbReference type="ARBA" id="ARBA00023239"/>
    </source>
</evidence>
<dbReference type="STRING" id="1817841.A3B10_03775"/>
<dbReference type="InterPro" id="IPR019790">
    <property type="entry name" value="Xul5P/Fru6P_PKetolase_CS"/>
</dbReference>
<keyword evidence="4" id="KW-0456">Lyase</keyword>
<gene>
    <name evidence="7" type="ORF">A3B10_03775</name>
</gene>
<dbReference type="GO" id="GO:0016832">
    <property type="term" value="F:aldehyde-lyase activity"/>
    <property type="evidence" value="ECO:0007669"/>
    <property type="project" value="InterPro"/>
</dbReference>
<dbReference type="InterPro" id="IPR009014">
    <property type="entry name" value="Transketo_C/PFOR_II"/>
</dbReference>
<comment type="caution">
    <text evidence="7">The sequence shown here is derived from an EMBL/GenBank/DDBJ whole genome shotgun (WGS) entry which is preliminary data.</text>
</comment>
<dbReference type="Pfam" id="PF09364">
    <property type="entry name" value="XFP_N"/>
    <property type="match status" value="1"/>
</dbReference>
<accession>A0A1F5PY81</accession>
<dbReference type="InterPro" id="IPR029061">
    <property type="entry name" value="THDP-binding"/>
</dbReference>
<keyword evidence="3" id="KW-0786">Thiamine pyrophosphate</keyword>
<feature type="domain" description="Xylulose 5-phosphate/Fructose 6-phosphate phosphoketolase C-terminal" evidence="5">
    <location>
        <begin position="584"/>
        <end position="786"/>
    </location>
</feature>
<evidence type="ECO:0000313" key="7">
    <source>
        <dbReference type="EMBL" id="OGE94879.1"/>
    </source>
</evidence>
<dbReference type="InterPro" id="IPR019789">
    <property type="entry name" value="Xul5P/Fru6P_PKetolase_ThDP_BS"/>
</dbReference>
<evidence type="ECO:0000256" key="1">
    <source>
        <dbReference type="ARBA" id="ARBA00001964"/>
    </source>
</evidence>